<dbReference type="PANTHER" id="PTHR43646:SF3">
    <property type="entry name" value="SLR1566 PROTEIN"/>
    <property type="match status" value="1"/>
</dbReference>
<feature type="transmembrane region" description="Helical" evidence="1">
    <location>
        <begin position="323"/>
        <end position="347"/>
    </location>
</feature>
<dbReference type="KEGG" id="amr:AM1_5586"/>
<feature type="domain" description="Glycosyltransferase 2-like" evidence="2">
    <location>
        <begin position="52"/>
        <end position="231"/>
    </location>
</feature>
<dbReference type="SUPFAM" id="SSF53448">
    <property type="entry name" value="Nucleotide-diphospho-sugar transferases"/>
    <property type="match status" value="1"/>
</dbReference>
<evidence type="ECO:0000313" key="4">
    <source>
        <dbReference type="Proteomes" id="UP000000268"/>
    </source>
</evidence>
<proteinExistence type="predicted"/>
<keyword evidence="1" id="KW-1133">Transmembrane helix</keyword>
<dbReference type="STRING" id="329726.AM1_5586"/>
<dbReference type="OrthoDB" id="9806525at2"/>
<dbReference type="EMBL" id="CP000828">
    <property type="protein sequence ID" value="ABW30537.1"/>
    <property type="molecule type" value="Genomic_DNA"/>
</dbReference>
<keyword evidence="1" id="KW-0812">Transmembrane</keyword>
<dbReference type="InterPro" id="IPR029044">
    <property type="entry name" value="Nucleotide-diphossugar_trans"/>
</dbReference>
<dbReference type="eggNOG" id="COG1215">
    <property type="taxonomic scope" value="Bacteria"/>
</dbReference>
<feature type="transmembrane region" description="Helical" evidence="1">
    <location>
        <begin position="353"/>
        <end position="374"/>
    </location>
</feature>
<dbReference type="InterPro" id="IPR017832">
    <property type="entry name" value="Glyco_trans_2_hopen-assoc_HpnB"/>
</dbReference>
<reference evidence="3 4" key="1">
    <citation type="journal article" date="2008" name="Proc. Natl. Acad. Sci. U.S.A.">
        <title>Niche adaptation and genome expansion in the chlorophyll d-producing cyanobacterium Acaryochloris marina.</title>
        <authorList>
            <person name="Swingley W.D."/>
            <person name="Chen M."/>
            <person name="Cheung P.C."/>
            <person name="Conrad A.L."/>
            <person name="Dejesa L.C."/>
            <person name="Hao J."/>
            <person name="Honchak B.M."/>
            <person name="Karbach L.E."/>
            <person name="Kurdoglu A."/>
            <person name="Lahiri S."/>
            <person name="Mastrian S.D."/>
            <person name="Miyashita H."/>
            <person name="Page L."/>
            <person name="Ramakrishna P."/>
            <person name="Satoh S."/>
            <person name="Sattley W.M."/>
            <person name="Shimada Y."/>
            <person name="Taylor H.L."/>
            <person name="Tomo T."/>
            <person name="Tsuchiya T."/>
            <person name="Wang Z.T."/>
            <person name="Raymond J."/>
            <person name="Mimuro M."/>
            <person name="Blankenship R.E."/>
            <person name="Touchman J.W."/>
        </authorList>
    </citation>
    <scope>NUCLEOTIDE SEQUENCE [LARGE SCALE GENOMIC DNA]</scope>
    <source>
        <strain evidence="4">MBIC 11017</strain>
    </source>
</reference>
<evidence type="ECO:0000259" key="2">
    <source>
        <dbReference type="Pfam" id="PF00535"/>
    </source>
</evidence>
<protein>
    <submittedName>
        <fullName evidence="3">Glycosyl transferase, group 2 family protein</fullName>
    </submittedName>
</protein>
<name>B0CF21_ACAM1</name>
<keyword evidence="1" id="KW-0472">Membrane</keyword>
<dbReference type="AlphaFoldDB" id="B0CF21"/>
<dbReference type="NCBIfam" id="TIGR03469">
    <property type="entry name" value="HpnB"/>
    <property type="match status" value="1"/>
</dbReference>
<dbReference type="Proteomes" id="UP000000268">
    <property type="component" value="Chromosome"/>
</dbReference>
<dbReference type="CAZy" id="GT2">
    <property type="family name" value="Glycosyltransferase Family 2"/>
</dbReference>
<accession>B0CF21</accession>
<dbReference type="GO" id="GO:0016740">
    <property type="term" value="F:transferase activity"/>
    <property type="evidence" value="ECO:0007669"/>
    <property type="project" value="UniProtKB-KW"/>
</dbReference>
<dbReference type="RefSeq" id="WP_012165757.1">
    <property type="nucleotide sequence ID" value="NC_009925.1"/>
</dbReference>
<feature type="transmembrane region" description="Helical" evidence="1">
    <location>
        <begin position="6"/>
        <end position="24"/>
    </location>
</feature>
<dbReference type="Gene3D" id="3.90.550.10">
    <property type="entry name" value="Spore Coat Polysaccharide Biosynthesis Protein SpsA, Chain A"/>
    <property type="match status" value="1"/>
</dbReference>
<organism evidence="3 4">
    <name type="scientific">Acaryochloris marina (strain MBIC 11017)</name>
    <dbReference type="NCBI Taxonomy" id="329726"/>
    <lineage>
        <taxon>Bacteria</taxon>
        <taxon>Bacillati</taxon>
        <taxon>Cyanobacteriota</taxon>
        <taxon>Cyanophyceae</taxon>
        <taxon>Acaryochloridales</taxon>
        <taxon>Acaryochloridaceae</taxon>
        <taxon>Acaryochloris</taxon>
    </lineage>
</organism>
<dbReference type="HOGENOM" id="CLU_038143_2_0_3"/>
<evidence type="ECO:0000313" key="3">
    <source>
        <dbReference type="EMBL" id="ABW30537.1"/>
    </source>
</evidence>
<sequence length="398" mass="44727">MNFTTIWLSISLLSALIWVGLLLFRGQFWRANQVLDPTPPTLDLQEWPSVCAIVPARNEAEVLPVSLRSLLQQTYPGPFKILLIDDQSTDQTREIAQQIATDLDRNHQLQVIQTAPLPPGWSGKLWAMHQGIEMVLAESTQPTYFLLTDADIQHEANSLLSLVTKAEQEDQDMVSLMVRLRCQSIWEQLLIPAFVFFFQKLYPFLWVNQPQKQMAAAAGGCILVRRQTLSTIGGIQVIRDALIDDCALAAAIKQTPNAQPNRNIWLGLTSATQSLRSYDTLDSIWSMVARTAFTQLNYSTLLLIGTVVGMFLIYMVPPISIMLGLYLESISITVTGLITWVLMTLAYLPTIRLYQLSPIWAVSLPLIALLYNLMTLDSARQHWQGKGGAWKGRVYPAR</sequence>
<evidence type="ECO:0000256" key="1">
    <source>
        <dbReference type="SAM" id="Phobius"/>
    </source>
</evidence>
<dbReference type="Pfam" id="PF00535">
    <property type="entry name" value="Glycos_transf_2"/>
    <property type="match status" value="1"/>
</dbReference>
<feature type="transmembrane region" description="Helical" evidence="1">
    <location>
        <begin position="296"/>
        <end position="316"/>
    </location>
</feature>
<keyword evidence="4" id="KW-1185">Reference proteome</keyword>
<dbReference type="PANTHER" id="PTHR43646">
    <property type="entry name" value="GLYCOSYLTRANSFERASE"/>
    <property type="match status" value="1"/>
</dbReference>
<gene>
    <name evidence="3" type="ordered locus">AM1_5586</name>
</gene>
<dbReference type="InterPro" id="IPR001173">
    <property type="entry name" value="Glyco_trans_2-like"/>
</dbReference>
<keyword evidence="3" id="KW-0808">Transferase</keyword>